<feature type="transmembrane region" description="Helical" evidence="7">
    <location>
        <begin position="283"/>
        <end position="310"/>
    </location>
</feature>
<keyword evidence="7" id="KW-1005">Bacterial flagellum biogenesis</keyword>
<keyword evidence="3 7" id="KW-1003">Cell membrane</keyword>
<dbReference type="PANTHER" id="PTHR30161">
    <property type="entry name" value="FLAGELLAR EXPORT PROTEIN, MEMBRANE FLHA SUBUNIT-RELATED"/>
    <property type="match status" value="1"/>
</dbReference>
<keyword evidence="9" id="KW-1185">Reference proteome</keyword>
<proteinExistence type="inferred from homology"/>
<keyword evidence="8" id="KW-0282">Flagellum</keyword>
<comment type="similarity">
    <text evidence="2 7">Belongs to the FHIPEP (flagella/HR/invasion proteins export pore) family.</text>
</comment>
<organism evidence="8 9">
    <name type="scientific">Defluviitoga tunisiensis</name>
    <dbReference type="NCBI Taxonomy" id="1006576"/>
    <lineage>
        <taxon>Bacteria</taxon>
        <taxon>Thermotogati</taxon>
        <taxon>Thermotogota</taxon>
        <taxon>Thermotogae</taxon>
        <taxon>Petrotogales</taxon>
        <taxon>Petrotogaceae</taxon>
        <taxon>Defluviitoga</taxon>
    </lineage>
</organism>
<dbReference type="PRINTS" id="PR00949">
    <property type="entry name" value="TYPE3IMAPROT"/>
</dbReference>
<comment type="function">
    <text evidence="7">Required for formation of the rod structure of the flagellar apparatus. Together with FliI and FliH, may constitute the export apparatus of flagellin.</text>
</comment>
<keyword evidence="7" id="KW-0813">Transport</keyword>
<name>A0A0C7P3L0_DEFTU</name>
<gene>
    <name evidence="7 8" type="primary">flhA</name>
    <name evidence="8" type="ORF">DTL3_1606</name>
</gene>
<accession>A0A0C7P3L0</accession>
<feature type="transmembrane region" description="Helical" evidence="7">
    <location>
        <begin position="34"/>
        <end position="53"/>
    </location>
</feature>
<dbReference type="KEGG" id="dtn:DTL3_1606"/>
<evidence type="ECO:0000313" key="9">
    <source>
        <dbReference type="Proteomes" id="UP000032809"/>
    </source>
</evidence>
<dbReference type="GO" id="GO:0005886">
    <property type="term" value="C:plasma membrane"/>
    <property type="evidence" value="ECO:0007669"/>
    <property type="project" value="UniProtKB-SubCell"/>
</dbReference>
<keyword evidence="8" id="KW-0969">Cilium</keyword>
<dbReference type="STRING" id="1006576.DTL3_1606"/>
<dbReference type="AlphaFoldDB" id="A0A0C7P3L0"/>
<evidence type="ECO:0000256" key="3">
    <source>
        <dbReference type="ARBA" id="ARBA00022475"/>
    </source>
</evidence>
<keyword evidence="8" id="KW-0966">Cell projection</keyword>
<dbReference type="Gene3D" id="3.40.30.60">
    <property type="entry name" value="FHIPEP family, domain 1"/>
    <property type="match status" value="1"/>
</dbReference>
<feature type="transmembrane region" description="Helical" evidence="7">
    <location>
        <begin position="194"/>
        <end position="214"/>
    </location>
</feature>
<dbReference type="GO" id="GO:0009306">
    <property type="term" value="P:protein secretion"/>
    <property type="evidence" value="ECO:0007669"/>
    <property type="project" value="InterPro"/>
</dbReference>
<protein>
    <recommendedName>
        <fullName evidence="7">Flagellar biosynthesis protein FlhA</fullName>
    </recommendedName>
</protein>
<evidence type="ECO:0000256" key="1">
    <source>
        <dbReference type="ARBA" id="ARBA00004651"/>
    </source>
</evidence>
<dbReference type="InterPro" id="IPR042193">
    <property type="entry name" value="FHIPEP_3"/>
</dbReference>
<evidence type="ECO:0000256" key="5">
    <source>
        <dbReference type="ARBA" id="ARBA00022989"/>
    </source>
</evidence>
<comment type="subcellular location">
    <subcellularLocation>
        <location evidence="1 7">Cell membrane</location>
        <topology evidence="1 7">Multi-pass membrane protein</topology>
    </subcellularLocation>
</comment>
<keyword evidence="4 7" id="KW-0812">Transmembrane</keyword>
<dbReference type="Gene3D" id="3.40.50.12790">
    <property type="entry name" value="FHIPEP family, domain 4"/>
    <property type="match status" value="1"/>
</dbReference>
<evidence type="ECO:0000256" key="4">
    <source>
        <dbReference type="ARBA" id="ARBA00022692"/>
    </source>
</evidence>
<dbReference type="HOGENOM" id="CLU_015346_3_0_0"/>
<dbReference type="Gene3D" id="1.10.8.540">
    <property type="entry name" value="FHIPEP family, domain 3"/>
    <property type="match status" value="1"/>
</dbReference>
<dbReference type="OrthoDB" id="9759185at2"/>
<keyword evidence="7" id="KW-0653">Protein transport</keyword>
<dbReference type="InterPro" id="IPR042196">
    <property type="entry name" value="FHIPEP_4"/>
</dbReference>
<dbReference type="InterPro" id="IPR006301">
    <property type="entry name" value="FlhA"/>
</dbReference>
<dbReference type="RefSeq" id="WP_045088260.1">
    <property type="nucleotide sequence ID" value="NZ_LN824141.1"/>
</dbReference>
<feature type="transmembrane region" description="Helical" evidence="7">
    <location>
        <begin position="65"/>
        <end position="85"/>
    </location>
</feature>
<dbReference type="PROSITE" id="PS00994">
    <property type="entry name" value="FHIPEP"/>
    <property type="match status" value="1"/>
</dbReference>
<feature type="transmembrane region" description="Helical" evidence="7">
    <location>
        <begin position="7"/>
        <end position="28"/>
    </location>
</feature>
<keyword evidence="7" id="KW-1006">Bacterial flagellum protein export</keyword>
<dbReference type="NCBIfam" id="TIGR01398">
    <property type="entry name" value="FlhA"/>
    <property type="match status" value="1"/>
</dbReference>
<evidence type="ECO:0000256" key="6">
    <source>
        <dbReference type="ARBA" id="ARBA00023136"/>
    </source>
</evidence>
<reference evidence="9" key="1">
    <citation type="submission" date="2014-11" db="EMBL/GenBank/DDBJ databases">
        <authorList>
            <person name="Wibberg D."/>
        </authorList>
    </citation>
    <scope>NUCLEOTIDE SEQUENCE [LARGE SCALE GENOMIC DNA]</scope>
    <source>
        <strain evidence="9">L3</strain>
    </source>
</reference>
<dbReference type="Proteomes" id="UP000032809">
    <property type="component" value="Chromosome I"/>
</dbReference>
<evidence type="ECO:0000313" key="8">
    <source>
        <dbReference type="EMBL" id="CEP78895.1"/>
    </source>
</evidence>
<evidence type="ECO:0000256" key="2">
    <source>
        <dbReference type="ARBA" id="ARBA00008835"/>
    </source>
</evidence>
<dbReference type="EMBL" id="LN824141">
    <property type="protein sequence ID" value="CEP78895.1"/>
    <property type="molecule type" value="Genomic_DNA"/>
</dbReference>
<feature type="transmembrane region" description="Helical" evidence="7">
    <location>
        <begin position="226"/>
        <end position="245"/>
    </location>
</feature>
<dbReference type="PIRSF" id="PIRSF005419">
    <property type="entry name" value="FlhA"/>
    <property type="match status" value="1"/>
</dbReference>
<evidence type="ECO:0000256" key="7">
    <source>
        <dbReference type="RuleBase" id="RU364093"/>
    </source>
</evidence>
<keyword evidence="6 7" id="KW-0472">Membrane</keyword>
<feature type="transmembrane region" description="Helical" evidence="7">
    <location>
        <begin position="105"/>
        <end position="126"/>
    </location>
</feature>
<keyword evidence="5 7" id="KW-1133">Transmembrane helix</keyword>
<dbReference type="PATRIC" id="fig|1006576.9.peg.1602"/>
<dbReference type="InterPro" id="IPR042194">
    <property type="entry name" value="FHIPEP_1"/>
</dbReference>
<dbReference type="PANTHER" id="PTHR30161:SF1">
    <property type="entry name" value="FLAGELLAR BIOSYNTHESIS PROTEIN FLHA-RELATED"/>
    <property type="match status" value="1"/>
</dbReference>
<dbReference type="GO" id="GO:0044780">
    <property type="term" value="P:bacterial-type flagellum assembly"/>
    <property type="evidence" value="ECO:0007669"/>
    <property type="project" value="InterPro"/>
</dbReference>
<dbReference type="InterPro" id="IPR001712">
    <property type="entry name" value="T3SS_FHIPEP"/>
</dbReference>
<sequence length="695" mass="76595">MNVNFKGIDIIISILIVGIVILMVIPIPPFLLDFLQFFNIALSIVILLSTLYIKRALDISIFPSLLLITTLFRLALNVSSTRLILLEGKNFEGKVVKAFGDFVVGGNYIVGLIIFLVLVIIQFLVITKGTERIAEVAARFTLDAMPGKQMSIDADLSAGLISEEEARQRREDIRREADFYGAMDGASKFVRGDAIAGLIITLIDIVGGILIGVLQQGLDFGEAAELFALLTIGDGLVAQIPALLISTSAGMIVSRTASKDNFGKDLLEQLTSDYKVLSITGSLILFLGLFTPLPIFPSLVLGGSLLYLGYSTRKVQKTHLEYQTVGQAGTVETKYPQKTVPLSPPLTTPEEVSEIIQGDTIEVDIGYGLIPLADPNQGGDLLDRITVVRKQLAYELGIIVPPIRIRDSVLLSSNEYVIKLKGVEVGRFELIPERLLAINSGMASEELPGIKTKEPSFGLTAYWIDERLKDEAVEKGYTTVDAPSVFATHLSETIKKYAHEIVGIKELEIMVDGLRVNYASLVDTLIPTMLKMHELKNVINGLLYEKISVRNLPLIFESLIESVDKYGNNIEKLIEEVRISLGRQIVESIKSDDGQLHVVALDPNVEKKISNSIVARNSDRVLVLDPEYSNVLVGKIAKALENMMMKGYNPVIICSKSIRYPFSRFILKYIQNISIIAYEEVPHETSLSVEEIVEV</sequence>
<dbReference type="InterPro" id="IPR025505">
    <property type="entry name" value="FHIPEP_CS"/>
</dbReference>
<dbReference type="Pfam" id="PF00771">
    <property type="entry name" value="FHIPEP"/>
    <property type="match status" value="1"/>
</dbReference>